<evidence type="ECO:0000313" key="3">
    <source>
        <dbReference type="Proteomes" id="UP000309667"/>
    </source>
</evidence>
<dbReference type="EMBL" id="STGT01000003">
    <property type="protein sequence ID" value="THV13751.1"/>
    <property type="molecule type" value="Genomic_DNA"/>
</dbReference>
<proteinExistence type="predicted"/>
<comment type="caution">
    <text evidence="2">The sequence shown here is derived from an EMBL/GenBank/DDBJ whole genome shotgun (WGS) entry which is preliminary data.</text>
</comment>
<name>A0ABY2QT30_9HYPH</name>
<evidence type="ECO:0000256" key="1">
    <source>
        <dbReference type="SAM" id="SignalP"/>
    </source>
</evidence>
<keyword evidence="1" id="KW-0732">Signal</keyword>
<dbReference type="Proteomes" id="UP000309667">
    <property type="component" value="Unassembled WGS sequence"/>
</dbReference>
<feature type="chain" id="PRO_5046210146" evidence="1">
    <location>
        <begin position="20"/>
        <end position="162"/>
    </location>
</feature>
<sequence>MRSILGLLAGVLAAGPAFAGFGQWSVDIKDDPFDKKGRLVIAIMDSRETGVLIMCEQDSGKIILRRASMFPYDQASPPAEVVTVRLIVDEGEEHLGFGATTMLGTGNIGVDMEREADSARRLLTELREGKKALYLKIGEAEAEAFKLRGSTKVAEQALDYCF</sequence>
<reference evidence="2 3" key="1">
    <citation type="submission" date="2019-04" db="EMBL/GenBank/DDBJ databases">
        <title>Genome sequence of strain 7209-2.</title>
        <authorList>
            <person name="Gao J."/>
            <person name="Sun J."/>
        </authorList>
    </citation>
    <scope>NUCLEOTIDE SEQUENCE [LARGE SCALE GENOMIC DNA]</scope>
    <source>
        <strain evidence="2 3">7209-2</strain>
    </source>
</reference>
<dbReference type="RefSeq" id="WP_136558459.1">
    <property type="nucleotide sequence ID" value="NZ_STGT01000003.1"/>
</dbReference>
<keyword evidence="3" id="KW-1185">Reference proteome</keyword>
<organism evidence="2 3">
    <name type="scientific">Rhizobium rhizophilum</name>
    <dbReference type="NCBI Taxonomy" id="1850373"/>
    <lineage>
        <taxon>Bacteria</taxon>
        <taxon>Pseudomonadati</taxon>
        <taxon>Pseudomonadota</taxon>
        <taxon>Alphaproteobacteria</taxon>
        <taxon>Hyphomicrobiales</taxon>
        <taxon>Rhizobiaceae</taxon>
        <taxon>Rhizobium/Agrobacterium group</taxon>
        <taxon>Rhizobium</taxon>
    </lineage>
</organism>
<accession>A0ABY2QT30</accession>
<evidence type="ECO:0000313" key="2">
    <source>
        <dbReference type="EMBL" id="THV13751.1"/>
    </source>
</evidence>
<gene>
    <name evidence="2" type="ORF">E9677_12650</name>
</gene>
<protein>
    <submittedName>
        <fullName evidence="2">Uncharacterized protein</fullName>
    </submittedName>
</protein>
<feature type="signal peptide" evidence="1">
    <location>
        <begin position="1"/>
        <end position="19"/>
    </location>
</feature>